<dbReference type="InterPro" id="IPR052907">
    <property type="entry name" value="Beta-lactamase/esterase"/>
</dbReference>
<feature type="domain" description="Beta-lactamase-related" evidence="2">
    <location>
        <begin position="27"/>
        <end position="384"/>
    </location>
</feature>
<reference evidence="3" key="1">
    <citation type="submission" date="2020-02" db="EMBL/GenBank/DDBJ databases">
        <authorList>
            <person name="Meier V. D."/>
        </authorList>
    </citation>
    <scope>NUCLEOTIDE SEQUENCE</scope>
    <source>
        <strain evidence="3">AVDCRST_MAG50</strain>
    </source>
</reference>
<proteinExistence type="predicted"/>
<dbReference type="PANTHER" id="PTHR43319:SF3">
    <property type="entry name" value="BETA-LACTAMASE-RELATED DOMAIN-CONTAINING PROTEIN"/>
    <property type="match status" value="1"/>
</dbReference>
<feature type="region of interest" description="Disordered" evidence="1">
    <location>
        <begin position="283"/>
        <end position="308"/>
    </location>
</feature>
<sequence>MADAMVEGSCEPGFEKVREVFTSSFDKGEVGAGVAVYVDGQAVVDLWGGWADGARTRPWQRDTIVNTFSTTKGMTATCAHRLVEEGRLDVDERVATYWPEFAQAGKQDVTVRHLLNHQAGLPGITAQLAPEKRFDWDTVTTALAAQAPAWEPGTHAAYHAVTFGYLVGEVVRRIDGRSLGTYFEQEIAEPLGLDFMIGFGPEHDERCAEILVPPPEPDGTLSPAAAASAGMARGTGSRTWRAAEIPAANGHGTAAAVARMYGALARGGDLAGVHVLRPETISAATVRQEPEAATGSSATGPGGGDTAGQLAARGPVGITGLPFALGYMVVGDFLALRAATAGGPTGQPVRGASAFGHPGAGGSIGAADPVAKVGFGYVMNQMQAGMVGGAHGFNLIAAVYDCLG</sequence>
<accession>A0A6J4H3V6</accession>
<evidence type="ECO:0000256" key="1">
    <source>
        <dbReference type="SAM" id="MobiDB-lite"/>
    </source>
</evidence>
<evidence type="ECO:0000313" key="3">
    <source>
        <dbReference type="EMBL" id="CAA9214225.1"/>
    </source>
</evidence>
<organism evidence="3">
    <name type="scientific">uncultured Acidimicrobiales bacterium</name>
    <dbReference type="NCBI Taxonomy" id="310071"/>
    <lineage>
        <taxon>Bacteria</taxon>
        <taxon>Bacillati</taxon>
        <taxon>Actinomycetota</taxon>
        <taxon>Acidimicrobiia</taxon>
        <taxon>Acidimicrobiales</taxon>
        <taxon>environmental samples</taxon>
    </lineage>
</organism>
<dbReference type="InterPro" id="IPR001466">
    <property type="entry name" value="Beta-lactam-related"/>
</dbReference>
<dbReference type="PANTHER" id="PTHR43319">
    <property type="entry name" value="BETA-LACTAMASE-RELATED"/>
    <property type="match status" value="1"/>
</dbReference>
<protein>
    <submittedName>
        <fullName evidence="3">Esterase</fullName>
    </submittedName>
</protein>
<dbReference type="SUPFAM" id="SSF56601">
    <property type="entry name" value="beta-lactamase/transpeptidase-like"/>
    <property type="match status" value="1"/>
</dbReference>
<dbReference type="Pfam" id="PF00144">
    <property type="entry name" value="Beta-lactamase"/>
    <property type="match status" value="1"/>
</dbReference>
<name>A0A6J4H3V6_9ACTN</name>
<gene>
    <name evidence="3" type="ORF">AVDCRST_MAG50-361</name>
</gene>
<dbReference type="AlphaFoldDB" id="A0A6J4H3V6"/>
<dbReference type="Gene3D" id="3.40.710.10">
    <property type="entry name" value="DD-peptidase/beta-lactamase superfamily"/>
    <property type="match status" value="1"/>
</dbReference>
<dbReference type="EMBL" id="CADCTF010000013">
    <property type="protein sequence ID" value="CAA9214225.1"/>
    <property type="molecule type" value="Genomic_DNA"/>
</dbReference>
<evidence type="ECO:0000259" key="2">
    <source>
        <dbReference type="Pfam" id="PF00144"/>
    </source>
</evidence>
<dbReference type="InterPro" id="IPR012338">
    <property type="entry name" value="Beta-lactam/transpept-like"/>
</dbReference>